<evidence type="ECO:0000313" key="4">
    <source>
        <dbReference type="EMBL" id="KUR72169.1"/>
    </source>
</evidence>
<dbReference type="RefSeq" id="WP_067906341.1">
    <property type="nucleotide sequence ID" value="NZ_KQ954244.1"/>
</dbReference>
<gene>
    <name evidence="4" type="ORF">AQZ52_02435</name>
</gene>
<proteinExistence type="predicted"/>
<feature type="domain" description="Luciferase-like" evidence="3">
    <location>
        <begin position="9"/>
        <end position="303"/>
    </location>
</feature>
<organism evidence="4 5">
    <name type="scientific">Novosphingobium fuchskuhlense</name>
    <dbReference type="NCBI Taxonomy" id="1117702"/>
    <lineage>
        <taxon>Bacteria</taxon>
        <taxon>Pseudomonadati</taxon>
        <taxon>Pseudomonadota</taxon>
        <taxon>Alphaproteobacteria</taxon>
        <taxon>Sphingomonadales</taxon>
        <taxon>Sphingomonadaceae</taxon>
        <taxon>Novosphingobium</taxon>
    </lineage>
</organism>
<dbReference type="InterPro" id="IPR036661">
    <property type="entry name" value="Luciferase-like_sf"/>
</dbReference>
<dbReference type="CDD" id="cd00347">
    <property type="entry name" value="Flavin_utilizing_monoxygenases"/>
    <property type="match status" value="1"/>
</dbReference>
<evidence type="ECO:0000256" key="1">
    <source>
        <dbReference type="ARBA" id="ARBA00007789"/>
    </source>
</evidence>
<dbReference type="OrthoDB" id="9780518at2"/>
<dbReference type="NCBIfam" id="TIGR03558">
    <property type="entry name" value="oxido_grp_1"/>
    <property type="match status" value="1"/>
</dbReference>
<keyword evidence="5" id="KW-1185">Reference proteome</keyword>
<comment type="caution">
    <text evidence="4">The sequence shown here is derived from an EMBL/GenBank/DDBJ whole genome shotgun (WGS) entry which is preliminary data.</text>
</comment>
<evidence type="ECO:0000313" key="5">
    <source>
        <dbReference type="Proteomes" id="UP000058012"/>
    </source>
</evidence>
<dbReference type="InterPro" id="IPR011251">
    <property type="entry name" value="Luciferase-like_dom"/>
</dbReference>
<dbReference type="FunFam" id="3.20.20.30:FF:000002">
    <property type="entry name" value="LLM class flavin-dependent oxidoreductase"/>
    <property type="match status" value="1"/>
</dbReference>
<dbReference type="PANTHER" id="PTHR30137:SF6">
    <property type="entry name" value="LUCIFERASE-LIKE MONOOXYGENASE"/>
    <property type="match status" value="1"/>
</dbReference>
<name>A0A124JVD5_9SPHN</name>
<dbReference type="InterPro" id="IPR019949">
    <property type="entry name" value="CmoO-like"/>
</dbReference>
<dbReference type="STRING" id="1117702.AQZ52_02435"/>
<dbReference type="Pfam" id="PF00296">
    <property type="entry name" value="Bac_luciferase"/>
    <property type="match status" value="1"/>
</dbReference>
<dbReference type="GO" id="GO:0005829">
    <property type="term" value="C:cytosol"/>
    <property type="evidence" value="ECO:0007669"/>
    <property type="project" value="TreeGrafter"/>
</dbReference>
<evidence type="ECO:0000259" key="3">
    <source>
        <dbReference type="Pfam" id="PF00296"/>
    </source>
</evidence>
<dbReference type="AlphaFoldDB" id="A0A124JVD5"/>
<dbReference type="Gene3D" id="3.20.20.30">
    <property type="entry name" value="Luciferase-like domain"/>
    <property type="match status" value="1"/>
</dbReference>
<keyword evidence="4" id="KW-0560">Oxidoreductase</keyword>
<keyword evidence="4" id="KW-0503">Monooxygenase</keyword>
<sequence>MTLAKLKLSVLDLVPVREGGTVGEALAEAASLARTAEELGYNRFWVAEHHGMEGIAGAAVSVVLAHVGNATRRIRLGAGGIMLPNHNPLVIAEQFGALDALFPGRIDLGLGRAPGADQRIMRALHKDIHQAAESFPNDVVELQLHFAGDPRLPLQATPGLGAKPEMWILGSSLFGAQLAGMLGLPYAFASHFAPDHLDAALALYRERFQPSERLAEPYVMAAINVIAADTDEEAVLLASSMDQSFVRLRTGSPGKLPPPVPGYRESLHPSSLAMLDHMRQVSAIGSVKTVRERIAAFQARTGADELIVSGSTFDPALRHRSLALTMEALQADVAVAA</sequence>
<comment type="similarity">
    <text evidence="1">To bacterial alkanal monooxygenase alpha and beta chains.</text>
</comment>
<accession>A0A124JVD5</accession>
<dbReference type="GO" id="GO:0004497">
    <property type="term" value="F:monooxygenase activity"/>
    <property type="evidence" value="ECO:0007669"/>
    <property type="project" value="UniProtKB-KW"/>
</dbReference>
<dbReference type="Proteomes" id="UP000058012">
    <property type="component" value="Unassembled WGS sequence"/>
</dbReference>
<dbReference type="PANTHER" id="PTHR30137">
    <property type="entry name" value="LUCIFERASE-LIKE MONOOXYGENASE"/>
    <property type="match status" value="1"/>
</dbReference>
<protein>
    <recommendedName>
        <fullName evidence="2">Luciferase-like monooxygenase</fullName>
    </recommendedName>
</protein>
<dbReference type="InterPro" id="IPR050766">
    <property type="entry name" value="Bact_Lucif_Oxidored"/>
</dbReference>
<dbReference type="SUPFAM" id="SSF51679">
    <property type="entry name" value="Bacterial luciferase-like"/>
    <property type="match status" value="1"/>
</dbReference>
<dbReference type="EMBL" id="LLZS01000003">
    <property type="protein sequence ID" value="KUR72169.1"/>
    <property type="molecule type" value="Genomic_DNA"/>
</dbReference>
<dbReference type="GO" id="GO:0016705">
    <property type="term" value="F:oxidoreductase activity, acting on paired donors, with incorporation or reduction of molecular oxygen"/>
    <property type="evidence" value="ECO:0007669"/>
    <property type="project" value="InterPro"/>
</dbReference>
<evidence type="ECO:0000256" key="2">
    <source>
        <dbReference type="ARBA" id="ARBA00074555"/>
    </source>
</evidence>
<reference evidence="4 5" key="1">
    <citation type="submission" date="2015-10" db="EMBL/GenBank/DDBJ databases">
        <title>Draft genome sequence of Novosphingobium fuchskuhlense DSM 25065 isolated from a surface water sample of the southwest basin of Lake Grosse Fuchskuhle.</title>
        <authorList>
            <person name="Ruckert C."/>
            <person name="Winkler A."/>
            <person name="Glaeser J."/>
            <person name="Grossart H.-P."/>
            <person name="Kalinowski J."/>
            <person name="Glaeser S."/>
        </authorList>
    </citation>
    <scope>NUCLEOTIDE SEQUENCE [LARGE SCALE GENOMIC DNA]</scope>
    <source>
        <strain evidence="4 5">FNE08-7</strain>
    </source>
</reference>